<dbReference type="GO" id="GO:0006508">
    <property type="term" value="P:proteolysis"/>
    <property type="evidence" value="ECO:0007669"/>
    <property type="project" value="UniProtKB-KW"/>
</dbReference>
<protein>
    <submittedName>
        <fullName evidence="2">Gag-protease polyprotein</fullName>
    </submittedName>
</protein>
<proteinExistence type="predicted"/>
<dbReference type="GO" id="GO:0008233">
    <property type="term" value="F:peptidase activity"/>
    <property type="evidence" value="ECO:0007669"/>
    <property type="project" value="UniProtKB-KW"/>
</dbReference>
<reference evidence="2 3" key="1">
    <citation type="submission" date="2019-08" db="EMBL/GenBank/DDBJ databases">
        <title>Draft genome sequences of two oriental melons (Cucumis melo L. var makuwa).</title>
        <authorList>
            <person name="Kwon S.-Y."/>
        </authorList>
    </citation>
    <scope>NUCLEOTIDE SEQUENCE [LARGE SCALE GENOMIC DNA]</scope>
    <source>
        <strain evidence="3">cv. Chang Bougi</strain>
        <tissue evidence="2">Leaf</tissue>
    </source>
</reference>
<dbReference type="Proteomes" id="UP000321947">
    <property type="component" value="Unassembled WGS sequence"/>
</dbReference>
<keyword evidence="2" id="KW-0645">Protease</keyword>
<feature type="compositionally biased region" description="Basic and acidic residues" evidence="1">
    <location>
        <begin position="1"/>
        <end position="16"/>
    </location>
</feature>
<accession>A0A5D3DW03</accession>
<dbReference type="EMBL" id="SSTD01002571">
    <property type="protein sequence ID" value="TYK27682.1"/>
    <property type="molecule type" value="Genomic_DNA"/>
</dbReference>
<sequence length="68" mass="7512">MPLHRGAREGGREGRGAGRTQPEEQPVVDFRKYNPKTFDGSLEDPTKAQMHVIEAPSGGRWIGVILNI</sequence>
<keyword evidence="2" id="KW-0378">Hydrolase</keyword>
<evidence type="ECO:0000313" key="2">
    <source>
        <dbReference type="EMBL" id="TYK27682.1"/>
    </source>
</evidence>
<evidence type="ECO:0000313" key="3">
    <source>
        <dbReference type="Proteomes" id="UP000321947"/>
    </source>
</evidence>
<organism evidence="2 3">
    <name type="scientific">Cucumis melo var. makuwa</name>
    <name type="common">Oriental melon</name>
    <dbReference type="NCBI Taxonomy" id="1194695"/>
    <lineage>
        <taxon>Eukaryota</taxon>
        <taxon>Viridiplantae</taxon>
        <taxon>Streptophyta</taxon>
        <taxon>Embryophyta</taxon>
        <taxon>Tracheophyta</taxon>
        <taxon>Spermatophyta</taxon>
        <taxon>Magnoliopsida</taxon>
        <taxon>eudicotyledons</taxon>
        <taxon>Gunneridae</taxon>
        <taxon>Pentapetalae</taxon>
        <taxon>rosids</taxon>
        <taxon>fabids</taxon>
        <taxon>Cucurbitales</taxon>
        <taxon>Cucurbitaceae</taxon>
        <taxon>Benincaseae</taxon>
        <taxon>Cucumis</taxon>
    </lineage>
</organism>
<name>A0A5D3DW03_CUCMM</name>
<feature type="region of interest" description="Disordered" evidence="1">
    <location>
        <begin position="1"/>
        <end position="29"/>
    </location>
</feature>
<dbReference type="AlphaFoldDB" id="A0A5D3DW03"/>
<comment type="caution">
    <text evidence="2">The sequence shown here is derived from an EMBL/GenBank/DDBJ whole genome shotgun (WGS) entry which is preliminary data.</text>
</comment>
<evidence type="ECO:0000256" key="1">
    <source>
        <dbReference type="SAM" id="MobiDB-lite"/>
    </source>
</evidence>
<gene>
    <name evidence="2" type="ORF">E5676_scaffold225G00110</name>
</gene>